<dbReference type="EMBL" id="CM026432">
    <property type="protein sequence ID" value="KAG0556980.1"/>
    <property type="molecule type" value="Genomic_DNA"/>
</dbReference>
<dbReference type="Proteomes" id="UP000822688">
    <property type="component" value="Chromosome 11"/>
</dbReference>
<protein>
    <submittedName>
        <fullName evidence="2">Uncharacterized protein</fullName>
    </submittedName>
</protein>
<keyword evidence="1" id="KW-0175">Coiled coil</keyword>
<evidence type="ECO:0000256" key="1">
    <source>
        <dbReference type="SAM" id="Coils"/>
    </source>
</evidence>
<dbReference type="AlphaFoldDB" id="A0A8T0GD96"/>
<proteinExistence type="predicted"/>
<keyword evidence="3" id="KW-1185">Reference proteome</keyword>
<evidence type="ECO:0000313" key="2">
    <source>
        <dbReference type="EMBL" id="KAG0556980.1"/>
    </source>
</evidence>
<reference evidence="2 3" key="1">
    <citation type="submission" date="2020-06" db="EMBL/GenBank/DDBJ databases">
        <title>WGS assembly of Ceratodon purpureus strain R40.</title>
        <authorList>
            <person name="Carey S.B."/>
            <person name="Jenkins J."/>
            <person name="Shu S."/>
            <person name="Lovell J.T."/>
            <person name="Sreedasyam A."/>
            <person name="Maumus F."/>
            <person name="Tiley G.P."/>
            <person name="Fernandez-Pozo N."/>
            <person name="Barry K."/>
            <person name="Chen C."/>
            <person name="Wang M."/>
            <person name="Lipzen A."/>
            <person name="Daum C."/>
            <person name="Saski C.A."/>
            <person name="Payton A.C."/>
            <person name="Mcbreen J.C."/>
            <person name="Conrad R.E."/>
            <person name="Kollar L.M."/>
            <person name="Olsson S."/>
            <person name="Huttunen S."/>
            <person name="Landis J.B."/>
            <person name="Wickett N.J."/>
            <person name="Johnson M.G."/>
            <person name="Rensing S.A."/>
            <person name="Grimwood J."/>
            <person name="Schmutz J."/>
            <person name="Mcdaniel S.F."/>
        </authorList>
    </citation>
    <scope>NUCLEOTIDE SEQUENCE [LARGE SCALE GENOMIC DNA]</scope>
    <source>
        <strain evidence="2 3">R40</strain>
    </source>
</reference>
<accession>A0A8T0GD96</accession>
<name>A0A8T0GD96_CERPU</name>
<organism evidence="2 3">
    <name type="scientific">Ceratodon purpureus</name>
    <name type="common">Fire moss</name>
    <name type="synonym">Dicranum purpureum</name>
    <dbReference type="NCBI Taxonomy" id="3225"/>
    <lineage>
        <taxon>Eukaryota</taxon>
        <taxon>Viridiplantae</taxon>
        <taxon>Streptophyta</taxon>
        <taxon>Embryophyta</taxon>
        <taxon>Bryophyta</taxon>
        <taxon>Bryophytina</taxon>
        <taxon>Bryopsida</taxon>
        <taxon>Dicranidae</taxon>
        <taxon>Pseudoditrichales</taxon>
        <taxon>Ditrichaceae</taxon>
        <taxon>Ceratodon</taxon>
    </lineage>
</organism>
<evidence type="ECO:0000313" key="3">
    <source>
        <dbReference type="Proteomes" id="UP000822688"/>
    </source>
</evidence>
<comment type="caution">
    <text evidence="2">The sequence shown here is derived from an EMBL/GenBank/DDBJ whole genome shotgun (WGS) entry which is preliminary data.</text>
</comment>
<gene>
    <name evidence="2" type="ORF">KC19_11G092700</name>
</gene>
<sequence>MSQFLSSLSNSSRASLASSSTASHKLKRGIAQIALDSSNLSMGVNLNVQDGDYFETLELGTNDKKALNEPQGLALIKIDYCQRGLMGQFMSSADVLQSLRKDSGLPDVSLEQAGKVKEMRNLINHDYLVLELQRGGSSSEMLYILAQKLGRMSSTSSSNSTGGAGIHITSIPVNSLREILHDGVKVHSVDCGKKFIPLDKLNSILQKEDPNYSLRNNNCWDYALATTKWLVMECIRAEGTDRDEKDRLQQELDNLEANLNAKQMFSTAKILFERATNMLTSR</sequence>
<feature type="coiled-coil region" evidence="1">
    <location>
        <begin position="238"/>
        <end position="265"/>
    </location>
</feature>